<gene>
    <name evidence="2" type="ORF">ElyMa_000029000</name>
</gene>
<comment type="caution">
    <text evidence="2">The sequence shown here is derived from an EMBL/GenBank/DDBJ whole genome shotgun (WGS) entry which is preliminary data.</text>
</comment>
<sequence>MWVTVGFTACGERGPECSARSLRQVSPGRREDPDPQQPCSAKRTSGCQDGHLTRTAKAADRSSRAKGQILFLSAIRSRSFDTLIKAVSVL</sequence>
<keyword evidence="3" id="KW-1185">Reference proteome</keyword>
<reference evidence="2 3" key="1">
    <citation type="journal article" date="2021" name="Elife">
        <title>Chloroplast acquisition without the gene transfer in kleptoplastic sea slugs, Plakobranchus ocellatus.</title>
        <authorList>
            <person name="Maeda T."/>
            <person name="Takahashi S."/>
            <person name="Yoshida T."/>
            <person name="Shimamura S."/>
            <person name="Takaki Y."/>
            <person name="Nagai Y."/>
            <person name="Toyoda A."/>
            <person name="Suzuki Y."/>
            <person name="Arimoto A."/>
            <person name="Ishii H."/>
            <person name="Satoh N."/>
            <person name="Nishiyama T."/>
            <person name="Hasebe M."/>
            <person name="Maruyama T."/>
            <person name="Minagawa J."/>
            <person name="Obokata J."/>
            <person name="Shigenobu S."/>
        </authorList>
    </citation>
    <scope>NUCLEOTIDE SEQUENCE [LARGE SCALE GENOMIC DNA]</scope>
</reference>
<name>A0AAV4EBP0_9GAST</name>
<dbReference type="EMBL" id="BMAT01000043">
    <property type="protein sequence ID" value="GFR58403.1"/>
    <property type="molecule type" value="Genomic_DNA"/>
</dbReference>
<feature type="compositionally biased region" description="Polar residues" evidence="1">
    <location>
        <begin position="37"/>
        <end position="47"/>
    </location>
</feature>
<dbReference type="AlphaFoldDB" id="A0AAV4EBP0"/>
<protein>
    <submittedName>
        <fullName evidence="2">Uncharacterized protein</fullName>
    </submittedName>
</protein>
<evidence type="ECO:0000256" key="1">
    <source>
        <dbReference type="SAM" id="MobiDB-lite"/>
    </source>
</evidence>
<evidence type="ECO:0000313" key="2">
    <source>
        <dbReference type="EMBL" id="GFR58403.1"/>
    </source>
</evidence>
<organism evidence="2 3">
    <name type="scientific">Elysia marginata</name>
    <dbReference type="NCBI Taxonomy" id="1093978"/>
    <lineage>
        <taxon>Eukaryota</taxon>
        <taxon>Metazoa</taxon>
        <taxon>Spiralia</taxon>
        <taxon>Lophotrochozoa</taxon>
        <taxon>Mollusca</taxon>
        <taxon>Gastropoda</taxon>
        <taxon>Heterobranchia</taxon>
        <taxon>Euthyneura</taxon>
        <taxon>Panpulmonata</taxon>
        <taxon>Sacoglossa</taxon>
        <taxon>Placobranchoidea</taxon>
        <taxon>Plakobranchidae</taxon>
        <taxon>Elysia</taxon>
    </lineage>
</organism>
<feature type="region of interest" description="Disordered" evidence="1">
    <location>
        <begin position="18"/>
        <end position="60"/>
    </location>
</feature>
<accession>A0AAV4EBP0</accession>
<proteinExistence type="predicted"/>
<dbReference type="Proteomes" id="UP000762676">
    <property type="component" value="Unassembled WGS sequence"/>
</dbReference>
<evidence type="ECO:0000313" key="3">
    <source>
        <dbReference type="Proteomes" id="UP000762676"/>
    </source>
</evidence>